<gene>
    <name evidence="1" type="ORF">EAH77_16140</name>
</gene>
<dbReference type="EMBL" id="RCZD01000008">
    <property type="protein sequence ID" value="TPG60097.1"/>
    <property type="molecule type" value="Genomic_DNA"/>
</dbReference>
<dbReference type="AlphaFoldDB" id="A0A502GCU8"/>
<name>A0A502GCU8_9GAMM</name>
<keyword evidence="2" id="KW-1185">Reference proteome</keyword>
<sequence>MTDIKINNIQKMLDVNSSTMQDNMSVAFAANRTSRNFVEKIEDGVAKSLAKFSNVKTAAMCNSFQVDGFHLSYDEARNVTTFGVDLTFDLFEASVDAPLFDGSVSAGSTLRKSTPFNISIQGNKVNLFETNKGFAKTVVFALLHGLVVPLSIFSAKHDWDQYTFSILQNMRDAATKYREVEGFTLDNNAWIDAIVSQDHRELAHHLAYYAWSDRFNMYRNLSTGGSEYLPHVEDLKAVFNPYCYVRKPAAVAAYARSADHTVPDTLPEGTDALVSLSWGKESLLSVTLAQKVYGVENIRFGVIKHDLGEYKYQDSYDKFITGSPLDGAQHTAVAINYLKLLQDLIPTICGCGRFCAPTNALHHIYALAHMLNNWETTSVVFMGDEAERTVDNLVMKHIDDIGRPYTPVVSKTEVEHSQVENLGTYQAIGVEHTFDFHQSEHMAQALNYYLRTVLGVDKRLSSMVYTVNELQIQFLLAKLNPALFDYQVSCWFADDPEKHGGSKWCCSCKKCWRLFHLMRCLGLEPEKRGLTTNISMAQIKEQLPQMLAGGKIFAVDSEQGNISKTLVENNYIAMFDDYIRDEEAILELGTVHVPLLTRPHNQAILDIISEPLQEISKALVENRVAFDTL</sequence>
<protein>
    <submittedName>
        <fullName evidence="1">Uncharacterized protein</fullName>
    </submittedName>
</protein>
<dbReference type="Proteomes" id="UP000317663">
    <property type="component" value="Unassembled WGS sequence"/>
</dbReference>
<evidence type="ECO:0000313" key="1">
    <source>
        <dbReference type="EMBL" id="TPG60097.1"/>
    </source>
</evidence>
<organism evidence="1 2">
    <name type="scientific">Ewingella americana</name>
    <dbReference type="NCBI Taxonomy" id="41202"/>
    <lineage>
        <taxon>Bacteria</taxon>
        <taxon>Pseudomonadati</taxon>
        <taxon>Pseudomonadota</taxon>
        <taxon>Gammaproteobacteria</taxon>
        <taxon>Enterobacterales</taxon>
        <taxon>Yersiniaceae</taxon>
        <taxon>Ewingella</taxon>
    </lineage>
</organism>
<evidence type="ECO:0000313" key="2">
    <source>
        <dbReference type="Proteomes" id="UP000317663"/>
    </source>
</evidence>
<dbReference type="RefSeq" id="WP_140473824.1">
    <property type="nucleotide sequence ID" value="NZ_RCZD01000008.1"/>
</dbReference>
<comment type="caution">
    <text evidence="1">The sequence shown here is derived from an EMBL/GenBank/DDBJ whole genome shotgun (WGS) entry which is preliminary data.</text>
</comment>
<proteinExistence type="predicted"/>
<reference evidence="1 2" key="1">
    <citation type="journal article" date="2019" name="Environ. Microbiol.">
        <title>Species interactions and distinct microbial communities in high Arctic permafrost affected cryosols are associated with the CH4 and CO2 gas fluxes.</title>
        <authorList>
            <person name="Altshuler I."/>
            <person name="Hamel J."/>
            <person name="Turney S."/>
            <person name="Magnuson E."/>
            <person name="Levesque R."/>
            <person name="Greer C."/>
            <person name="Whyte L.G."/>
        </authorList>
    </citation>
    <scope>NUCLEOTIDE SEQUENCE [LARGE SCALE GENOMIC DNA]</scope>
    <source>
        <strain evidence="1 2">E4</strain>
    </source>
</reference>
<accession>A0A502GCU8</accession>